<accession>A0A7W8QTK5</accession>
<dbReference type="EMBL" id="JACHDB010000002">
    <property type="protein sequence ID" value="MBB5435974.1"/>
    <property type="molecule type" value="Genomic_DNA"/>
</dbReference>
<organism evidence="1 2">
    <name type="scientific">Nocardiopsis composta</name>
    <dbReference type="NCBI Taxonomy" id="157465"/>
    <lineage>
        <taxon>Bacteria</taxon>
        <taxon>Bacillati</taxon>
        <taxon>Actinomycetota</taxon>
        <taxon>Actinomycetes</taxon>
        <taxon>Streptosporangiales</taxon>
        <taxon>Nocardiopsidaceae</taxon>
        <taxon>Nocardiopsis</taxon>
    </lineage>
</organism>
<dbReference type="SUPFAM" id="SSF102405">
    <property type="entry name" value="MCP/YpsA-like"/>
    <property type="match status" value="1"/>
</dbReference>
<dbReference type="Gene3D" id="3.40.50.450">
    <property type="match status" value="1"/>
</dbReference>
<evidence type="ECO:0000313" key="2">
    <source>
        <dbReference type="Proteomes" id="UP000572635"/>
    </source>
</evidence>
<dbReference type="InterPro" id="IPR010697">
    <property type="entry name" value="YspA"/>
</dbReference>
<keyword evidence="2" id="KW-1185">Reference proteome</keyword>
<gene>
    <name evidence="1" type="ORF">HDA36_006122</name>
</gene>
<dbReference type="PANTHER" id="PTHR38440">
    <property type="entry name" value="UPF0398 PROTEIN YPSA"/>
    <property type="match status" value="1"/>
</dbReference>
<dbReference type="RefSeq" id="WP_184399196.1">
    <property type="nucleotide sequence ID" value="NZ_BAAAJD010000037.1"/>
</dbReference>
<dbReference type="AlphaFoldDB" id="A0A7W8QTK5"/>
<name>A0A7W8QTK5_9ACTN</name>
<evidence type="ECO:0008006" key="3">
    <source>
        <dbReference type="Google" id="ProtNLM"/>
    </source>
</evidence>
<protein>
    <recommendedName>
        <fullName evidence="3">DNA recombination-mediator protein A</fullName>
    </recommendedName>
</protein>
<reference evidence="1 2" key="1">
    <citation type="submission" date="2020-08" db="EMBL/GenBank/DDBJ databases">
        <title>Sequencing the genomes of 1000 actinobacteria strains.</title>
        <authorList>
            <person name="Klenk H.-P."/>
        </authorList>
    </citation>
    <scope>NUCLEOTIDE SEQUENCE [LARGE SCALE GENOMIC DNA]</scope>
    <source>
        <strain evidence="1 2">DSM 44551</strain>
    </source>
</reference>
<comment type="caution">
    <text evidence="1">The sequence shown here is derived from an EMBL/GenBank/DDBJ whole genome shotgun (WGS) entry which is preliminary data.</text>
</comment>
<dbReference type="PANTHER" id="PTHR38440:SF1">
    <property type="entry name" value="UPF0398 PROTEIN SPR0331"/>
    <property type="match status" value="1"/>
</dbReference>
<dbReference type="Proteomes" id="UP000572635">
    <property type="component" value="Unassembled WGS sequence"/>
</dbReference>
<evidence type="ECO:0000313" key="1">
    <source>
        <dbReference type="EMBL" id="MBB5435974.1"/>
    </source>
</evidence>
<proteinExistence type="predicted"/>
<sequence length="157" mass="17016">MRRIAITGHRGLPPDAEALIDRAIRARLEPLRGRLIGLSCLADGADALFARAVLDLGAPLEAIVPAERYRAGLPADHHPVYDALLAHARLVHRLPHVDSTARAHLEAGHYMVDHCDELIAVWDGRPARGPGGTADIVDYARAADRATTVVWPEGARR</sequence>